<dbReference type="VEuPathDB" id="MicrosporidiaDB:A0H76_842"/>
<reference evidence="1 2" key="1">
    <citation type="journal article" date="2017" name="Environ. Microbiol.">
        <title>Decay of the glycolytic pathway and adaptation to intranuclear parasitism within Enterocytozoonidae microsporidia.</title>
        <authorList>
            <person name="Wiredu Boakye D."/>
            <person name="Jaroenlak P."/>
            <person name="Prachumwat A."/>
            <person name="Williams T.A."/>
            <person name="Bateman K.S."/>
            <person name="Itsathitphaisarn O."/>
            <person name="Sritunyalucksana K."/>
            <person name="Paszkiewicz K.H."/>
            <person name="Moore K.A."/>
            <person name="Stentiford G.D."/>
            <person name="Williams B.A."/>
        </authorList>
    </citation>
    <scope>NUCLEOTIDE SEQUENCE [LARGE SCALE GENOMIC DNA]</scope>
    <source>
        <strain evidence="2">canceri</strain>
    </source>
</reference>
<name>A0A1X0QI32_9MICR</name>
<sequence>MESNNYKSLLGKLVKTDYTFLSLLDQIYSNPAEILNLLSSKDVSANDLRQFNEVVKQITIFYPNDVNLRENILECLAKILIFNPGARFFLLFNCDDLKDVVIYDLDINGKDRINFLAYFVHKLIEPETRLPYGYDCDMYYAIDCYVNIYNVIPVERILKWAKCTNKSELRYLTPQVSIENLFYNEIYYVAQIDILKELIDHLGNLEYVMVKIQLLKAKMSEENIATIVIKIMNENDYEIDNLIEILKVMNSFKFFHLITKYGRLNQRSFTNSLNIFITIFKLLT</sequence>
<dbReference type="Proteomes" id="UP000192501">
    <property type="component" value="Unassembled WGS sequence"/>
</dbReference>
<gene>
    <name evidence="1" type="ORF">A0H76_842</name>
</gene>
<comment type="caution">
    <text evidence="1">The sequence shown here is derived from an EMBL/GenBank/DDBJ whole genome shotgun (WGS) entry which is preliminary data.</text>
</comment>
<protein>
    <submittedName>
        <fullName evidence="1">Uncharacterized protein</fullName>
    </submittedName>
</protein>
<evidence type="ECO:0000313" key="1">
    <source>
        <dbReference type="EMBL" id="ORD99442.1"/>
    </source>
</evidence>
<proteinExistence type="predicted"/>
<organism evidence="1 2">
    <name type="scientific">Hepatospora eriocheir</name>
    <dbReference type="NCBI Taxonomy" id="1081669"/>
    <lineage>
        <taxon>Eukaryota</taxon>
        <taxon>Fungi</taxon>
        <taxon>Fungi incertae sedis</taxon>
        <taxon>Microsporidia</taxon>
        <taxon>Hepatosporidae</taxon>
        <taxon>Hepatospora</taxon>
    </lineage>
</organism>
<dbReference type="AlphaFoldDB" id="A0A1X0QI32"/>
<accession>A0A1X0QI32</accession>
<dbReference type="EMBL" id="LTAI01000194">
    <property type="protein sequence ID" value="ORD99442.1"/>
    <property type="molecule type" value="Genomic_DNA"/>
</dbReference>
<dbReference type="VEuPathDB" id="MicrosporidiaDB:HERIO_195"/>
<evidence type="ECO:0000313" key="2">
    <source>
        <dbReference type="Proteomes" id="UP000192501"/>
    </source>
</evidence>